<gene>
    <name evidence="2" type="ORF">CCR94_08515</name>
</gene>
<dbReference type="EMBL" id="NHSJ01000055">
    <property type="protein sequence ID" value="PPQ31584.1"/>
    <property type="molecule type" value="Genomic_DNA"/>
</dbReference>
<keyword evidence="1" id="KW-0732">Signal</keyword>
<accession>A0A2S6NAG2</accession>
<comment type="caution">
    <text evidence="2">The sequence shown here is derived from an EMBL/GenBank/DDBJ whole genome shotgun (WGS) entry which is preliminary data.</text>
</comment>
<sequence>MMKTSICALALAVALATPALAQIASGAPYEPTRAALLAKGWKPEVSYGARMNNGKPLYHFPEIWCGPEICRAKWRDAQGHPQAIMLNRGFNKDHTVAGME</sequence>
<organism evidence="2 3">
    <name type="scientific">Rhodoblastus sphagnicola</name>
    <dbReference type="NCBI Taxonomy" id="333368"/>
    <lineage>
        <taxon>Bacteria</taxon>
        <taxon>Pseudomonadati</taxon>
        <taxon>Pseudomonadota</taxon>
        <taxon>Alphaproteobacteria</taxon>
        <taxon>Hyphomicrobiales</taxon>
        <taxon>Rhodoblastaceae</taxon>
        <taxon>Rhodoblastus</taxon>
    </lineage>
</organism>
<feature type="chain" id="PRO_5015777325" evidence="1">
    <location>
        <begin position="22"/>
        <end position="100"/>
    </location>
</feature>
<feature type="signal peptide" evidence="1">
    <location>
        <begin position="1"/>
        <end position="21"/>
    </location>
</feature>
<dbReference type="AlphaFoldDB" id="A0A2S6NAG2"/>
<name>A0A2S6NAG2_9HYPH</name>
<evidence type="ECO:0000313" key="2">
    <source>
        <dbReference type="EMBL" id="PPQ31584.1"/>
    </source>
</evidence>
<dbReference type="Proteomes" id="UP000239089">
    <property type="component" value="Unassembled WGS sequence"/>
</dbReference>
<evidence type="ECO:0000256" key="1">
    <source>
        <dbReference type="SAM" id="SignalP"/>
    </source>
</evidence>
<keyword evidence="3" id="KW-1185">Reference proteome</keyword>
<proteinExistence type="predicted"/>
<protein>
    <submittedName>
        <fullName evidence="2">Uncharacterized protein</fullName>
    </submittedName>
</protein>
<evidence type="ECO:0000313" key="3">
    <source>
        <dbReference type="Proteomes" id="UP000239089"/>
    </source>
</evidence>
<reference evidence="2 3" key="1">
    <citation type="journal article" date="2018" name="Arch. Microbiol.">
        <title>New insights into the metabolic potential of the phototrophic purple bacterium Rhodopila globiformis DSM 161(T) from its draft genome sequence and evidence for a vanadium-dependent nitrogenase.</title>
        <authorList>
            <person name="Imhoff J.F."/>
            <person name="Rahn T."/>
            <person name="Kunzel S."/>
            <person name="Neulinger S.C."/>
        </authorList>
    </citation>
    <scope>NUCLEOTIDE SEQUENCE [LARGE SCALE GENOMIC DNA]</scope>
    <source>
        <strain evidence="2 3">DSM 16996</strain>
    </source>
</reference>